<proteinExistence type="inferred from homology"/>
<dbReference type="Proteomes" id="UP000285112">
    <property type="component" value="Unassembled WGS sequence"/>
</dbReference>
<comment type="similarity">
    <text evidence="1">Belongs to the short-chain dehydrogenases/reductases (SDR) family.</text>
</comment>
<dbReference type="FunFam" id="3.40.50.720:FF:000084">
    <property type="entry name" value="Short-chain dehydrogenase reductase"/>
    <property type="match status" value="1"/>
</dbReference>
<reference evidence="4 5" key="1">
    <citation type="submission" date="2018-09" db="EMBL/GenBank/DDBJ databases">
        <title>YIM PH 21725 draft genome.</title>
        <authorList>
            <person name="Miao C."/>
        </authorList>
    </citation>
    <scope>NUCLEOTIDE SEQUENCE [LARGE SCALE GENOMIC DNA]</scope>
    <source>
        <strain evidence="5">YIM PH21725</strain>
    </source>
</reference>
<keyword evidence="2" id="KW-0521">NADP</keyword>
<organism evidence="4 5">
    <name type="scientific">Amycolatopsis panacis</name>
    <dbReference type="NCBI Taxonomy" id="2340917"/>
    <lineage>
        <taxon>Bacteria</taxon>
        <taxon>Bacillati</taxon>
        <taxon>Actinomycetota</taxon>
        <taxon>Actinomycetes</taxon>
        <taxon>Pseudonocardiales</taxon>
        <taxon>Pseudonocardiaceae</taxon>
        <taxon>Amycolatopsis</taxon>
    </lineage>
</organism>
<evidence type="ECO:0000313" key="5">
    <source>
        <dbReference type="Proteomes" id="UP000285112"/>
    </source>
</evidence>
<dbReference type="EMBL" id="QZFV01000088">
    <property type="protein sequence ID" value="RJQ84189.1"/>
    <property type="molecule type" value="Genomic_DNA"/>
</dbReference>
<keyword evidence="3" id="KW-0560">Oxidoreductase</keyword>
<dbReference type="AlphaFoldDB" id="A0A419I2K8"/>
<dbReference type="InterPro" id="IPR002347">
    <property type="entry name" value="SDR_fam"/>
</dbReference>
<dbReference type="PANTHER" id="PTHR43618:SF17">
    <property type="entry name" value="RHAMNOLIPIDS BIOSYNTHESIS 3-OXOACYL-[ACYL-CARRIER-PROTEIN] REDUCTASE"/>
    <property type="match status" value="1"/>
</dbReference>
<dbReference type="PANTHER" id="PTHR43618">
    <property type="entry name" value="7-ALPHA-HYDROXYSTEROID DEHYDROGENASE"/>
    <property type="match status" value="1"/>
</dbReference>
<gene>
    <name evidence="4" type="ORF">D5S19_17820</name>
</gene>
<dbReference type="Pfam" id="PF13561">
    <property type="entry name" value="adh_short_C2"/>
    <property type="match status" value="1"/>
</dbReference>
<evidence type="ECO:0000313" key="4">
    <source>
        <dbReference type="EMBL" id="RJQ84189.1"/>
    </source>
</evidence>
<dbReference type="InterPro" id="IPR052178">
    <property type="entry name" value="Sec_Metab_Biosynth_SDR"/>
</dbReference>
<comment type="caution">
    <text evidence="4">The sequence shown here is derived from an EMBL/GenBank/DDBJ whole genome shotgun (WGS) entry which is preliminary data.</text>
</comment>
<dbReference type="InterPro" id="IPR020904">
    <property type="entry name" value="Sc_DH/Rdtase_CS"/>
</dbReference>
<dbReference type="PRINTS" id="PR00081">
    <property type="entry name" value="GDHRDH"/>
</dbReference>
<dbReference type="PROSITE" id="PS00061">
    <property type="entry name" value="ADH_SHORT"/>
    <property type="match status" value="1"/>
</dbReference>
<evidence type="ECO:0000256" key="2">
    <source>
        <dbReference type="ARBA" id="ARBA00022857"/>
    </source>
</evidence>
<evidence type="ECO:0000256" key="1">
    <source>
        <dbReference type="ARBA" id="ARBA00006484"/>
    </source>
</evidence>
<protein>
    <submittedName>
        <fullName evidence="4">SDR family oxidoreductase</fullName>
    </submittedName>
</protein>
<dbReference type="InterPro" id="IPR036291">
    <property type="entry name" value="NAD(P)-bd_dom_sf"/>
</dbReference>
<sequence length="279" mass="29457">MNSERTINEARGTDWLASMFGLPGQTAVVTGGTRGIGYMIAEGLLRAGAAVILCARHQEDCDTAARQLSPFGEVMGVRADLSTTGGCESFARLVSTHTDSIDVLVNNAGASWGAAIEEYPEAAWDKVLGLNLKAPFFLTQQLLPLLRRGATPDDPSRVINIGSIDGLVVPSVPNYAYAASKAAIHHLTRAMARDLAESHVLVNAIAPGPFESKMMSWMLRNFEQRIKDSSPLGRVGSAIDMAAAVVYLAGRGSGYVTGAVLPVDGGIATTISSPWAEDL</sequence>
<dbReference type="RefSeq" id="WP_120024473.1">
    <property type="nucleotide sequence ID" value="NZ_QZFV01000088.1"/>
</dbReference>
<name>A0A419I2K8_9PSEU</name>
<keyword evidence="5" id="KW-1185">Reference proteome</keyword>
<dbReference type="Gene3D" id="3.40.50.720">
    <property type="entry name" value="NAD(P)-binding Rossmann-like Domain"/>
    <property type="match status" value="1"/>
</dbReference>
<dbReference type="GO" id="GO:0016491">
    <property type="term" value="F:oxidoreductase activity"/>
    <property type="evidence" value="ECO:0007669"/>
    <property type="project" value="UniProtKB-KW"/>
</dbReference>
<dbReference type="SUPFAM" id="SSF51735">
    <property type="entry name" value="NAD(P)-binding Rossmann-fold domains"/>
    <property type="match status" value="1"/>
</dbReference>
<evidence type="ECO:0000256" key="3">
    <source>
        <dbReference type="ARBA" id="ARBA00023002"/>
    </source>
</evidence>
<dbReference type="PRINTS" id="PR00080">
    <property type="entry name" value="SDRFAMILY"/>
</dbReference>
<dbReference type="OrthoDB" id="286404at2"/>
<accession>A0A419I2K8</accession>